<dbReference type="RefSeq" id="WP_010076490.1">
    <property type="nucleotide sequence ID" value="NC_014393.1"/>
</dbReference>
<organism evidence="1 2">
    <name type="scientific">Clostridium cellulovorans (strain ATCC 35296 / DSM 3052 / OCM 3 / 743B)</name>
    <dbReference type="NCBI Taxonomy" id="573061"/>
    <lineage>
        <taxon>Bacteria</taxon>
        <taxon>Bacillati</taxon>
        <taxon>Bacillota</taxon>
        <taxon>Clostridia</taxon>
        <taxon>Eubacteriales</taxon>
        <taxon>Clostridiaceae</taxon>
        <taxon>Clostridium</taxon>
    </lineage>
</organism>
<keyword evidence="2" id="KW-1185">Reference proteome</keyword>
<dbReference type="EMBL" id="CP002160">
    <property type="protein sequence ID" value="ADL50669.1"/>
    <property type="molecule type" value="Genomic_DNA"/>
</dbReference>
<gene>
    <name evidence="1" type="ordered locus">Clocel_0899</name>
</gene>
<dbReference type="HOGENOM" id="CLU_178327_0_0_9"/>
<sequence>MILVNCVWKQAEVIKKIESLELNGEKPFKHTKTDGMRIYFDSKIGDMIGEMEYMLIMNAIMEIPGGSALAVSILPVINDSVFEGYRYTVCGTSPEQIEKDSSR</sequence>
<protein>
    <submittedName>
        <fullName evidence="1">Uncharacterized protein</fullName>
    </submittedName>
</protein>
<dbReference type="Proteomes" id="UP000002730">
    <property type="component" value="Chromosome"/>
</dbReference>
<evidence type="ECO:0000313" key="1">
    <source>
        <dbReference type="EMBL" id="ADL50669.1"/>
    </source>
</evidence>
<name>D9ST53_CLOC7</name>
<accession>D9ST53</accession>
<reference evidence="1 2" key="1">
    <citation type="submission" date="2010-08" db="EMBL/GenBank/DDBJ databases">
        <title>Complete sequence of Clostridium cellulovorans 743B.</title>
        <authorList>
            <consortium name="US DOE Joint Genome Institute"/>
            <person name="Lucas S."/>
            <person name="Copeland A."/>
            <person name="Lapidus A."/>
            <person name="Cheng J.-F."/>
            <person name="Bruce D."/>
            <person name="Goodwin L."/>
            <person name="Pitluck S."/>
            <person name="Chertkov O."/>
            <person name="Detter J.C."/>
            <person name="Han C."/>
            <person name="Tapia R."/>
            <person name="Land M."/>
            <person name="Hauser L."/>
            <person name="Chang Y.-J."/>
            <person name="Jeffries C."/>
            <person name="Kyrpides N."/>
            <person name="Ivanova N."/>
            <person name="Mikhailova N."/>
            <person name="Hemme C.L."/>
            <person name="Woyke T."/>
        </authorList>
    </citation>
    <scope>NUCLEOTIDE SEQUENCE [LARGE SCALE GENOMIC DNA]</scope>
    <source>
        <strain evidence="2">ATCC 35296 / DSM 3052 / OCM 3 / 743B</strain>
    </source>
</reference>
<dbReference type="AlphaFoldDB" id="D9ST53"/>
<proteinExistence type="predicted"/>
<dbReference type="eggNOG" id="ENOG5030GY4">
    <property type="taxonomic scope" value="Bacteria"/>
</dbReference>
<evidence type="ECO:0000313" key="2">
    <source>
        <dbReference type="Proteomes" id="UP000002730"/>
    </source>
</evidence>
<dbReference type="KEGG" id="ccb:Clocel_0899"/>
<dbReference type="OrthoDB" id="2881498at2"/>
<dbReference type="STRING" id="573061.Clocel_0899"/>